<dbReference type="Proteomes" id="UP000600247">
    <property type="component" value="Unassembled WGS sequence"/>
</dbReference>
<comment type="caution">
    <text evidence="2">The sequence shown here is derived from an EMBL/GenBank/DDBJ whole genome shotgun (WGS) entry which is preliminary data.</text>
</comment>
<feature type="signal peptide" evidence="1">
    <location>
        <begin position="1"/>
        <end position="25"/>
    </location>
</feature>
<evidence type="ECO:0000313" key="3">
    <source>
        <dbReference type="Proteomes" id="UP000600247"/>
    </source>
</evidence>
<accession>A0A917HGX5</accession>
<organism evidence="2 3">
    <name type="scientific">Paenibacillus radicis</name>
    <name type="common">ex Gao et al. 2016</name>
    <dbReference type="NCBI Taxonomy" id="1737354"/>
    <lineage>
        <taxon>Bacteria</taxon>
        <taxon>Bacillati</taxon>
        <taxon>Bacillota</taxon>
        <taxon>Bacilli</taxon>
        <taxon>Bacillales</taxon>
        <taxon>Paenibacillaceae</taxon>
        <taxon>Paenibacillus</taxon>
    </lineage>
</organism>
<protein>
    <recommendedName>
        <fullName evidence="4">Lipoprotein</fullName>
    </recommendedName>
</protein>
<keyword evidence="1" id="KW-0732">Signal</keyword>
<name>A0A917HGX5_9BACL</name>
<dbReference type="EMBL" id="BMHY01000008">
    <property type="protein sequence ID" value="GGG78836.1"/>
    <property type="molecule type" value="Genomic_DNA"/>
</dbReference>
<feature type="chain" id="PRO_5038780466" description="Lipoprotein" evidence="1">
    <location>
        <begin position="26"/>
        <end position="183"/>
    </location>
</feature>
<keyword evidence="3" id="KW-1185">Reference proteome</keyword>
<dbReference type="PROSITE" id="PS51257">
    <property type="entry name" value="PROKAR_LIPOPROTEIN"/>
    <property type="match status" value="1"/>
</dbReference>
<evidence type="ECO:0008006" key="4">
    <source>
        <dbReference type="Google" id="ProtNLM"/>
    </source>
</evidence>
<proteinExistence type="predicted"/>
<dbReference type="AlphaFoldDB" id="A0A917HGX5"/>
<gene>
    <name evidence="2" type="ORF">GCM10010918_39750</name>
</gene>
<reference evidence="2 3" key="1">
    <citation type="journal article" date="2014" name="Int. J. Syst. Evol. Microbiol.">
        <title>Complete genome sequence of Corynebacterium casei LMG S-19264T (=DSM 44701T), isolated from a smear-ripened cheese.</title>
        <authorList>
            <consortium name="US DOE Joint Genome Institute (JGI-PGF)"/>
            <person name="Walter F."/>
            <person name="Albersmeier A."/>
            <person name="Kalinowski J."/>
            <person name="Ruckert C."/>
        </authorList>
    </citation>
    <scope>NUCLEOTIDE SEQUENCE [LARGE SCALE GENOMIC DNA]</scope>
    <source>
        <strain evidence="2 3">CGMCC 1.15286</strain>
    </source>
</reference>
<dbReference type="RefSeq" id="WP_188890934.1">
    <property type="nucleotide sequence ID" value="NZ_BMHY01000008.1"/>
</dbReference>
<evidence type="ECO:0000313" key="2">
    <source>
        <dbReference type="EMBL" id="GGG78836.1"/>
    </source>
</evidence>
<sequence>MSKRNKNLVLIGLAFAMLLVFSGCASKKTDEEKLADAIQEALKDSSKNENASKDPDTLESHLKEISHFLTSDIWNDGFVNISWFIGSGTNSTGDKMDIDFTIERLGKAMEKKAEYDTYIQGLDASNDGLKQVWTKLSNEIDVLYNKLKEKTPVAEDSSYEFDTGLFEQYRDAFKKDIEALTSN</sequence>
<evidence type="ECO:0000256" key="1">
    <source>
        <dbReference type="SAM" id="SignalP"/>
    </source>
</evidence>